<evidence type="ECO:0000313" key="2">
    <source>
        <dbReference type="Proteomes" id="UP000449547"/>
    </source>
</evidence>
<gene>
    <name evidence="1" type="ORF">DIURU_003953</name>
</gene>
<dbReference type="OrthoDB" id="3980818at2759"/>
<sequence length="245" mass="26472">MKVIKPIEPPGARHELDERVNDPIEPTVVINISGTLTAKPLLVIPSTVKILAEIDKAQPIGNIEIVYPTPESKTSKNNDGDEEEEDYDEDAQLYKAMAARASAPTKISILEHATYLSIVISPLANPVEYNLIAQKIADTFTTTKVICVTPCAMDHTVAWLGTPVKGLRQLVPPASITGIGAALASRVKNITILAVNGEGPPAFERVLPDAVVDVSHYLQSLVPIDADYPKKVSTAIRKITDSMYL</sequence>
<comment type="caution">
    <text evidence="1">The sequence shown here is derived from an EMBL/GenBank/DDBJ whole genome shotgun (WGS) entry which is preliminary data.</text>
</comment>
<dbReference type="Proteomes" id="UP000449547">
    <property type="component" value="Unassembled WGS sequence"/>
</dbReference>
<dbReference type="AlphaFoldDB" id="A0A642UR31"/>
<dbReference type="Gene3D" id="3.40.50.12120">
    <property type="entry name" value="POC1 chaperone"/>
    <property type="match status" value="1"/>
</dbReference>
<accession>A0A642UR31</accession>
<name>A0A642UR31_DIURU</name>
<dbReference type="InterPro" id="IPR038605">
    <property type="entry name" value="Pba1_sf"/>
</dbReference>
<evidence type="ECO:0008006" key="3">
    <source>
        <dbReference type="Google" id="ProtNLM"/>
    </source>
</evidence>
<dbReference type="GeneID" id="54782604"/>
<dbReference type="VEuPathDB" id="FungiDB:DIURU_003953"/>
<dbReference type="RefSeq" id="XP_034011276.1">
    <property type="nucleotide sequence ID" value="XM_034156772.1"/>
</dbReference>
<organism evidence="1 2">
    <name type="scientific">Diutina rugosa</name>
    <name type="common">Yeast</name>
    <name type="synonym">Candida rugosa</name>
    <dbReference type="NCBI Taxonomy" id="5481"/>
    <lineage>
        <taxon>Eukaryota</taxon>
        <taxon>Fungi</taxon>
        <taxon>Dikarya</taxon>
        <taxon>Ascomycota</taxon>
        <taxon>Saccharomycotina</taxon>
        <taxon>Pichiomycetes</taxon>
        <taxon>Debaryomycetaceae</taxon>
        <taxon>Diutina</taxon>
    </lineage>
</organism>
<dbReference type="EMBL" id="SWFT01000116">
    <property type="protein sequence ID" value="KAA8900137.1"/>
    <property type="molecule type" value="Genomic_DNA"/>
</dbReference>
<proteinExistence type="predicted"/>
<evidence type="ECO:0000313" key="1">
    <source>
        <dbReference type="EMBL" id="KAA8900137.1"/>
    </source>
</evidence>
<keyword evidence="2" id="KW-1185">Reference proteome</keyword>
<protein>
    <recommendedName>
        <fullName evidence="3">Proteasome assembly chaperone 1</fullName>
    </recommendedName>
</protein>
<reference evidence="1 2" key="1">
    <citation type="submission" date="2019-07" db="EMBL/GenBank/DDBJ databases">
        <title>Genome assembly of two rare yeast pathogens: Diutina rugosa and Trichomonascus ciferrii.</title>
        <authorList>
            <person name="Mixao V."/>
            <person name="Saus E."/>
            <person name="Hansen A."/>
            <person name="Lass-Flor C."/>
            <person name="Gabaldon T."/>
        </authorList>
    </citation>
    <scope>NUCLEOTIDE SEQUENCE [LARGE SCALE GENOMIC DNA]</scope>
    <source>
        <strain evidence="1 2">CBS 613</strain>
    </source>
</reference>